<dbReference type="GO" id="GO:1902600">
    <property type="term" value="P:proton transmembrane transport"/>
    <property type="evidence" value="ECO:0007669"/>
    <property type="project" value="UniProtKB-KW"/>
</dbReference>
<evidence type="ECO:0000256" key="7">
    <source>
        <dbReference type="ARBA" id="ARBA00022692"/>
    </source>
</evidence>
<dbReference type="InterPro" id="IPR022522">
    <property type="entry name" value="Flagellar_motor_stator_MotA"/>
</dbReference>
<keyword evidence="16" id="KW-0969">Cilium</keyword>
<accession>A0A0B6WZC4</accession>
<evidence type="ECO:0000313" key="16">
    <source>
        <dbReference type="EMBL" id="CDM65634.1"/>
    </source>
</evidence>
<organism evidence="16 17">
    <name type="scientific">Pyrinomonas methylaliphatogenes</name>
    <dbReference type="NCBI Taxonomy" id="454194"/>
    <lineage>
        <taxon>Bacteria</taxon>
        <taxon>Pseudomonadati</taxon>
        <taxon>Acidobacteriota</taxon>
        <taxon>Blastocatellia</taxon>
        <taxon>Blastocatellales</taxon>
        <taxon>Pyrinomonadaceae</taxon>
        <taxon>Pyrinomonas</taxon>
    </lineage>
</organism>
<dbReference type="OrthoDB" id="9782603at2"/>
<evidence type="ECO:0000256" key="8">
    <source>
        <dbReference type="ARBA" id="ARBA00022779"/>
    </source>
</evidence>
<feature type="domain" description="Motility protein A N-terminal" evidence="15">
    <location>
        <begin position="4"/>
        <end position="93"/>
    </location>
</feature>
<reference evidence="16 17" key="2">
    <citation type="submission" date="2015-01" db="EMBL/GenBank/DDBJ databases">
        <title>Complete genome sequence of Pyrinomonas methylaliphatogenes type strain K22T.</title>
        <authorList>
            <person name="Lee K.C.Y."/>
            <person name="Power J.F."/>
            <person name="Dunfield P.F."/>
            <person name="Morgan X.C."/>
            <person name="Huttenhower C."/>
            <person name="Stott M.B."/>
        </authorList>
    </citation>
    <scope>NUCLEOTIDE SEQUENCE [LARGE SCALE GENOMIC DNA]</scope>
    <source>
        <strain evidence="16 17">K22</strain>
    </source>
</reference>
<feature type="transmembrane region" description="Helical" evidence="13">
    <location>
        <begin position="203"/>
        <end position="224"/>
    </location>
</feature>
<keyword evidence="16" id="KW-0966">Cell projection</keyword>
<keyword evidence="16" id="KW-0282">Flagellum</keyword>
<dbReference type="InterPro" id="IPR002898">
    <property type="entry name" value="MotA_ExbB_proton_chnl"/>
</dbReference>
<dbReference type="InterPro" id="IPR000540">
    <property type="entry name" value="Flag_MotA_CS"/>
</dbReference>
<dbReference type="GO" id="GO:0005886">
    <property type="term" value="C:plasma membrane"/>
    <property type="evidence" value="ECO:0007669"/>
    <property type="project" value="UniProtKB-SubCell"/>
</dbReference>
<dbReference type="InterPro" id="IPR047055">
    <property type="entry name" value="MotA-like"/>
</dbReference>
<keyword evidence="9" id="KW-0375">Hydrogen ion transport</keyword>
<evidence type="ECO:0000259" key="15">
    <source>
        <dbReference type="Pfam" id="PF20560"/>
    </source>
</evidence>
<keyword evidence="6" id="KW-0997">Cell inner membrane</keyword>
<keyword evidence="4" id="KW-1003">Cell membrane</keyword>
<dbReference type="InterPro" id="IPR046786">
    <property type="entry name" value="MotA_N"/>
</dbReference>
<dbReference type="GO" id="GO:0071978">
    <property type="term" value="P:bacterial-type flagellum-dependent swarming motility"/>
    <property type="evidence" value="ECO:0007669"/>
    <property type="project" value="InterPro"/>
</dbReference>
<dbReference type="STRING" id="454194.PYK22_01639"/>
<dbReference type="EMBL" id="CBXV010000005">
    <property type="protein sequence ID" value="CDM65634.1"/>
    <property type="molecule type" value="Genomic_DNA"/>
</dbReference>
<feature type="transmembrane region" description="Helical" evidence="13">
    <location>
        <begin position="172"/>
        <end position="191"/>
    </location>
</feature>
<keyword evidence="3" id="KW-0813">Transport</keyword>
<keyword evidence="7 13" id="KW-0812">Transmembrane</keyword>
<keyword evidence="10 13" id="KW-1133">Transmembrane helix</keyword>
<keyword evidence="5" id="KW-0145">Chemotaxis</keyword>
<evidence type="ECO:0000256" key="3">
    <source>
        <dbReference type="ARBA" id="ARBA00022448"/>
    </source>
</evidence>
<evidence type="ECO:0000256" key="10">
    <source>
        <dbReference type="ARBA" id="ARBA00022989"/>
    </source>
</evidence>
<comment type="subcellular location">
    <subcellularLocation>
        <location evidence="1">Cell inner membrane</location>
        <topology evidence="1">Multi-pass membrane protein</topology>
    </subcellularLocation>
</comment>
<keyword evidence="8" id="KW-0283">Flagellar rotation</keyword>
<evidence type="ECO:0000256" key="11">
    <source>
        <dbReference type="ARBA" id="ARBA00023065"/>
    </source>
</evidence>
<dbReference type="RefSeq" id="WP_041976017.1">
    <property type="nucleotide sequence ID" value="NZ_CBXV010000005.1"/>
</dbReference>
<feature type="domain" description="MotA/TolQ/ExbB proton channel" evidence="14">
    <location>
        <begin position="124"/>
        <end position="236"/>
    </location>
</feature>
<dbReference type="Pfam" id="PF20560">
    <property type="entry name" value="MotA_N"/>
    <property type="match status" value="1"/>
</dbReference>
<dbReference type="Proteomes" id="UP000031518">
    <property type="component" value="Unassembled WGS sequence"/>
</dbReference>
<keyword evidence="12 13" id="KW-0472">Membrane</keyword>
<name>A0A0B6WZC4_9BACT</name>
<evidence type="ECO:0000256" key="4">
    <source>
        <dbReference type="ARBA" id="ARBA00022475"/>
    </source>
</evidence>
<dbReference type="NCBIfam" id="TIGR03818">
    <property type="entry name" value="MotA1"/>
    <property type="match status" value="1"/>
</dbReference>
<feature type="transmembrane region" description="Helical" evidence="13">
    <location>
        <begin position="26"/>
        <end position="47"/>
    </location>
</feature>
<dbReference type="PANTHER" id="PTHR30433">
    <property type="entry name" value="CHEMOTAXIS PROTEIN MOTA"/>
    <property type="match status" value="1"/>
</dbReference>
<gene>
    <name evidence="16" type="ORF">PYK22_01639</name>
</gene>
<dbReference type="PROSITE" id="PS01307">
    <property type="entry name" value="MOTA"/>
    <property type="match status" value="1"/>
</dbReference>
<proteinExistence type="inferred from homology"/>
<evidence type="ECO:0000259" key="14">
    <source>
        <dbReference type="Pfam" id="PF01618"/>
    </source>
</evidence>
<evidence type="ECO:0000256" key="2">
    <source>
        <dbReference type="ARBA" id="ARBA00008038"/>
    </source>
</evidence>
<keyword evidence="17" id="KW-1185">Reference proteome</keyword>
<evidence type="ECO:0000256" key="6">
    <source>
        <dbReference type="ARBA" id="ARBA00022519"/>
    </source>
</evidence>
<evidence type="ECO:0000313" key="17">
    <source>
        <dbReference type="Proteomes" id="UP000031518"/>
    </source>
</evidence>
<evidence type="ECO:0000256" key="13">
    <source>
        <dbReference type="SAM" id="Phobius"/>
    </source>
</evidence>
<sequence>MFVIIGIVIVLSSVIGGYLLVNGPLVVLFQPSELLIIGGAALGSIITSTPPKTLALMAKKIPAALKGSPYSKEAFAELLRLQYEIYVNAKKNGMLSLEEDVNSPATSSIFSKYPSFLANHHAVEFFCDALKLLVNGAAQSEELELAMEAEIETHHEENSLVPSILMRTADSMPGLGIVAAVLGIVVTMQHLDGPPEELGHHIAAALVGTFLGLLLCYGIVAPLANNINNLAHEEARYFACIKAGLVAFANGAAPITAVEFARKTIYSFVRPPSAEIETQLREIKPR</sequence>
<reference evidence="16 17" key="1">
    <citation type="submission" date="2013-12" db="EMBL/GenBank/DDBJ databases">
        <authorList>
            <person name="Stott M."/>
        </authorList>
    </citation>
    <scope>NUCLEOTIDE SEQUENCE [LARGE SCALE GENOMIC DNA]</scope>
    <source>
        <strain evidence="16 17">K22</strain>
    </source>
</reference>
<evidence type="ECO:0000256" key="9">
    <source>
        <dbReference type="ARBA" id="ARBA00022781"/>
    </source>
</evidence>
<evidence type="ECO:0000256" key="12">
    <source>
        <dbReference type="ARBA" id="ARBA00023136"/>
    </source>
</evidence>
<keyword evidence="11" id="KW-0406">Ion transport</keyword>
<evidence type="ECO:0000256" key="5">
    <source>
        <dbReference type="ARBA" id="ARBA00022500"/>
    </source>
</evidence>
<dbReference type="PANTHER" id="PTHR30433:SF4">
    <property type="entry name" value="MOTILITY PROTEIN A"/>
    <property type="match status" value="1"/>
</dbReference>
<dbReference type="AlphaFoldDB" id="A0A0B6WZC4"/>
<comment type="similarity">
    <text evidence="2">Belongs to the MotA family.</text>
</comment>
<protein>
    <submittedName>
        <fullName evidence="16">Flagellar motor stator protein MotA</fullName>
    </submittedName>
</protein>
<dbReference type="Pfam" id="PF01618">
    <property type="entry name" value="MotA_ExbB"/>
    <property type="match status" value="1"/>
</dbReference>
<dbReference type="GO" id="GO:0006935">
    <property type="term" value="P:chemotaxis"/>
    <property type="evidence" value="ECO:0007669"/>
    <property type="project" value="UniProtKB-KW"/>
</dbReference>
<evidence type="ECO:0000256" key="1">
    <source>
        <dbReference type="ARBA" id="ARBA00004429"/>
    </source>
</evidence>